<dbReference type="AlphaFoldDB" id="A0A7C0ZCT9"/>
<dbReference type="PANTHER" id="PTHR33383:SF1">
    <property type="entry name" value="MEMBRANE PROTEIN INSERTION EFFICIENCY FACTOR-RELATED"/>
    <property type="match status" value="1"/>
</dbReference>
<protein>
    <submittedName>
        <fullName evidence="1">Membrane protein insertion efficiency factor YidD</fullName>
    </submittedName>
</protein>
<gene>
    <name evidence="1" type="ORF">ENF18_05215</name>
</gene>
<dbReference type="InterPro" id="IPR002696">
    <property type="entry name" value="Membr_insert_effic_factor_YidD"/>
</dbReference>
<reference evidence="1" key="1">
    <citation type="journal article" date="2020" name="mSystems">
        <title>Genome- and Community-Level Interaction Insights into Carbon Utilization and Element Cycling Functions of Hydrothermarchaeota in Hydrothermal Sediment.</title>
        <authorList>
            <person name="Zhou Z."/>
            <person name="Liu Y."/>
            <person name="Xu W."/>
            <person name="Pan J."/>
            <person name="Luo Z.H."/>
            <person name="Li M."/>
        </authorList>
    </citation>
    <scope>NUCLEOTIDE SEQUENCE [LARGE SCALE GENOMIC DNA]</scope>
    <source>
        <strain evidence="1">HyVt-102</strain>
    </source>
</reference>
<evidence type="ECO:0000313" key="1">
    <source>
        <dbReference type="EMBL" id="HDI83171.1"/>
    </source>
</evidence>
<dbReference type="SMART" id="SM01234">
    <property type="entry name" value="Haemolytic"/>
    <property type="match status" value="1"/>
</dbReference>
<dbReference type="NCBIfam" id="TIGR00278">
    <property type="entry name" value="membrane protein insertion efficiency factor YidD"/>
    <property type="match status" value="1"/>
</dbReference>
<dbReference type="Pfam" id="PF01809">
    <property type="entry name" value="YidD"/>
    <property type="match status" value="1"/>
</dbReference>
<name>A0A7C0ZCT9_UNCW3</name>
<sequence>MKEFIPLKEIEKLSIRLYQILLSGQQGDVCNFEPSCSHFAFMAIDTYGAFWGILMAADRLERCHPFSFSYVPTYYRAGFVPGRGIKILEKPEDVWRFR</sequence>
<organism evidence="1">
    <name type="scientific">candidate division WOR-3 bacterium</name>
    <dbReference type="NCBI Taxonomy" id="2052148"/>
    <lineage>
        <taxon>Bacteria</taxon>
        <taxon>Bacteria division WOR-3</taxon>
    </lineage>
</organism>
<proteinExistence type="predicted"/>
<dbReference type="Proteomes" id="UP000885847">
    <property type="component" value="Unassembled WGS sequence"/>
</dbReference>
<comment type="caution">
    <text evidence="1">The sequence shown here is derived from an EMBL/GenBank/DDBJ whole genome shotgun (WGS) entry which is preliminary data.</text>
</comment>
<dbReference type="EMBL" id="DQWE01000252">
    <property type="protein sequence ID" value="HDI83171.1"/>
    <property type="molecule type" value="Genomic_DNA"/>
</dbReference>
<dbReference type="PANTHER" id="PTHR33383">
    <property type="entry name" value="MEMBRANE PROTEIN INSERTION EFFICIENCY FACTOR-RELATED"/>
    <property type="match status" value="1"/>
</dbReference>
<accession>A0A7C0ZCT9</accession>